<dbReference type="SUPFAM" id="SSF55945">
    <property type="entry name" value="TATA-box binding protein-like"/>
    <property type="match status" value="1"/>
</dbReference>
<evidence type="ECO:0000256" key="2">
    <source>
        <dbReference type="ARBA" id="ARBA00001947"/>
    </source>
</evidence>
<keyword evidence="4" id="KW-0489">Methyltransferase</keyword>
<evidence type="ECO:0000256" key="1">
    <source>
        <dbReference type="ARBA" id="ARBA00000086"/>
    </source>
</evidence>
<dbReference type="Pfam" id="PF06029">
    <property type="entry name" value="AlkA_N"/>
    <property type="match status" value="1"/>
</dbReference>
<evidence type="ECO:0000256" key="3">
    <source>
        <dbReference type="ARBA" id="ARBA00012000"/>
    </source>
</evidence>
<keyword evidence="5" id="KW-0227">DNA damage</keyword>
<dbReference type="PROSITE" id="PS01124">
    <property type="entry name" value="HTH_ARAC_FAMILY_2"/>
    <property type="match status" value="1"/>
</dbReference>
<evidence type="ECO:0000256" key="8">
    <source>
        <dbReference type="ARBA" id="ARBA00023163"/>
    </source>
</evidence>
<accession>A0A3P3QGK2</accession>
<dbReference type="InterPro" id="IPR018060">
    <property type="entry name" value="HTH_AraC"/>
</dbReference>
<dbReference type="InterPro" id="IPR003265">
    <property type="entry name" value="HhH-GPD_domain"/>
</dbReference>
<comment type="catalytic activity">
    <reaction evidence="1">
        <text>Hydrolysis of alkylated DNA, releasing 3-methyladenine, 3-methylguanine, 7-methylguanine and 7-methyladenine.</text>
        <dbReference type="EC" id="3.2.2.21"/>
    </reaction>
</comment>
<dbReference type="GO" id="GO:0032259">
    <property type="term" value="P:methylation"/>
    <property type="evidence" value="ECO:0007669"/>
    <property type="project" value="UniProtKB-KW"/>
</dbReference>
<evidence type="ECO:0000313" key="12">
    <source>
        <dbReference type="Proteomes" id="UP000276260"/>
    </source>
</evidence>
<dbReference type="PANTHER" id="PTHR43003:SF13">
    <property type="entry name" value="DNA-3-METHYLADENINE GLYCOSYLASE 2"/>
    <property type="match status" value="1"/>
</dbReference>
<keyword evidence="7" id="KW-0010">Activator</keyword>
<dbReference type="EC" id="3.2.2.21" evidence="3"/>
<keyword evidence="9" id="KW-0234">DNA repair</keyword>
<dbReference type="Gene3D" id="3.40.10.10">
    <property type="entry name" value="DNA Methylphosphotriester Repair Domain"/>
    <property type="match status" value="1"/>
</dbReference>
<comment type="caution">
    <text evidence="11">The sequence shown here is derived from an EMBL/GenBank/DDBJ whole genome shotgun (WGS) entry which is preliminary data.</text>
</comment>
<dbReference type="GO" id="GO:0003700">
    <property type="term" value="F:DNA-binding transcription factor activity"/>
    <property type="evidence" value="ECO:0007669"/>
    <property type="project" value="InterPro"/>
</dbReference>
<dbReference type="InterPro" id="IPR009057">
    <property type="entry name" value="Homeodomain-like_sf"/>
</dbReference>
<dbReference type="GO" id="GO:0008168">
    <property type="term" value="F:methyltransferase activity"/>
    <property type="evidence" value="ECO:0007669"/>
    <property type="project" value="UniProtKB-KW"/>
</dbReference>
<dbReference type="SMART" id="SM01009">
    <property type="entry name" value="AlkA_N"/>
    <property type="match status" value="1"/>
</dbReference>
<reference evidence="11 12" key="1">
    <citation type="submission" date="2018-11" db="EMBL/GenBank/DDBJ databases">
        <title>Draft genome analysis of Rheinheimera mesophila isolated from an industrial waste site.</title>
        <authorList>
            <person name="Yu Q."/>
            <person name="Qi Y."/>
            <person name="Zhang H."/>
            <person name="Lu Y."/>
            <person name="Pu J."/>
        </authorList>
    </citation>
    <scope>NUCLEOTIDE SEQUENCE [LARGE SCALE GENOMIC DNA]</scope>
    <source>
        <strain evidence="11 12">IITR13</strain>
    </source>
</reference>
<dbReference type="Gene3D" id="1.10.340.30">
    <property type="entry name" value="Hypothetical protein, domain 2"/>
    <property type="match status" value="1"/>
</dbReference>
<dbReference type="GO" id="GO:0043916">
    <property type="term" value="F:DNA-7-methylguanine glycosylase activity"/>
    <property type="evidence" value="ECO:0007669"/>
    <property type="project" value="TreeGrafter"/>
</dbReference>
<keyword evidence="4" id="KW-0808">Transferase</keyword>
<gene>
    <name evidence="11" type="ORF">EIK76_13415</name>
</gene>
<name>A0A3P3QGK2_9GAMM</name>
<evidence type="ECO:0000256" key="6">
    <source>
        <dbReference type="ARBA" id="ARBA00023015"/>
    </source>
</evidence>
<dbReference type="CDD" id="cd00056">
    <property type="entry name" value="ENDO3c"/>
    <property type="match status" value="1"/>
</dbReference>
<dbReference type="InterPro" id="IPR035451">
    <property type="entry name" value="Ada-like_dom_sf"/>
</dbReference>
<comment type="cofactor">
    <cofactor evidence="2">
        <name>Zn(2+)</name>
        <dbReference type="ChEBI" id="CHEBI:29105"/>
    </cofactor>
</comment>
<evidence type="ECO:0000256" key="5">
    <source>
        <dbReference type="ARBA" id="ARBA00022763"/>
    </source>
</evidence>
<dbReference type="GO" id="GO:0008270">
    <property type="term" value="F:zinc ion binding"/>
    <property type="evidence" value="ECO:0007669"/>
    <property type="project" value="InterPro"/>
</dbReference>
<dbReference type="GO" id="GO:0032131">
    <property type="term" value="F:alkylated DNA binding"/>
    <property type="evidence" value="ECO:0007669"/>
    <property type="project" value="TreeGrafter"/>
</dbReference>
<protein>
    <recommendedName>
        <fullName evidence="3">DNA-3-methyladenine glycosylase II</fullName>
        <ecNumber evidence="3">3.2.2.21</ecNumber>
    </recommendedName>
</protein>
<keyword evidence="12" id="KW-1185">Reference proteome</keyword>
<dbReference type="Pfam" id="PF02805">
    <property type="entry name" value="Ada_Zn_binding"/>
    <property type="match status" value="1"/>
</dbReference>
<dbReference type="InterPro" id="IPR037046">
    <property type="entry name" value="AlkA_N_sf"/>
</dbReference>
<dbReference type="Gene3D" id="3.30.310.20">
    <property type="entry name" value="DNA-3-methyladenine glycosylase AlkA, N-terminal domain"/>
    <property type="match status" value="1"/>
</dbReference>
<dbReference type="AlphaFoldDB" id="A0A3P3QGK2"/>
<dbReference type="GO" id="GO:0032993">
    <property type="term" value="C:protein-DNA complex"/>
    <property type="evidence" value="ECO:0007669"/>
    <property type="project" value="TreeGrafter"/>
</dbReference>
<dbReference type="SUPFAM" id="SSF57884">
    <property type="entry name" value="Ada DNA repair protein, N-terminal domain (N-Ada 10)"/>
    <property type="match status" value="1"/>
</dbReference>
<dbReference type="SUPFAM" id="SSF48150">
    <property type="entry name" value="DNA-glycosylase"/>
    <property type="match status" value="1"/>
</dbReference>
<evidence type="ECO:0000256" key="7">
    <source>
        <dbReference type="ARBA" id="ARBA00023159"/>
    </source>
</evidence>
<dbReference type="GO" id="GO:0008725">
    <property type="term" value="F:DNA-3-methyladenine glycosylase activity"/>
    <property type="evidence" value="ECO:0007669"/>
    <property type="project" value="TreeGrafter"/>
</dbReference>
<keyword evidence="6" id="KW-0805">Transcription regulation</keyword>
<dbReference type="RefSeq" id="WP_046518414.1">
    <property type="nucleotide sequence ID" value="NZ_LAVS01000002.1"/>
</dbReference>
<dbReference type="OrthoDB" id="9811249at2"/>
<dbReference type="GO" id="GO:0006307">
    <property type="term" value="P:DNA alkylation repair"/>
    <property type="evidence" value="ECO:0007669"/>
    <property type="project" value="TreeGrafter"/>
</dbReference>
<evidence type="ECO:0000256" key="4">
    <source>
        <dbReference type="ARBA" id="ARBA00022603"/>
    </source>
</evidence>
<proteinExistence type="predicted"/>
<dbReference type="Gene3D" id="1.10.10.60">
    <property type="entry name" value="Homeodomain-like"/>
    <property type="match status" value="1"/>
</dbReference>
<dbReference type="SUPFAM" id="SSF46689">
    <property type="entry name" value="Homeodomain-like"/>
    <property type="match status" value="1"/>
</dbReference>
<dbReference type="InterPro" id="IPR051912">
    <property type="entry name" value="Alkylbase_DNA_Glycosylase/TA"/>
</dbReference>
<dbReference type="GO" id="GO:0043565">
    <property type="term" value="F:sequence-specific DNA binding"/>
    <property type="evidence" value="ECO:0007669"/>
    <property type="project" value="InterPro"/>
</dbReference>
<dbReference type="InterPro" id="IPR010316">
    <property type="entry name" value="AlkA_N"/>
</dbReference>
<dbReference type="SMART" id="SM00342">
    <property type="entry name" value="HTH_ARAC"/>
    <property type="match status" value="1"/>
</dbReference>
<dbReference type="SMART" id="SM00478">
    <property type="entry name" value="ENDO3c"/>
    <property type="match status" value="1"/>
</dbReference>
<dbReference type="PANTHER" id="PTHR43003">
    <property type="entry name" value="DNA-3-METHYLADENINE GLYCOSYLASE"/>
    <property type="match status" value="1"/>
</dbReference>
<sequence length="467" mass="52163">MLDPVVCQQARLSRDSRFDGLFFIAVKSTGIYCRTICPAKSPAEHQVTYFSCAAAAASAGYRPCLRCRPDSAPQSPAWLGVETSVRRALKLIAEGALVHGDQAALAARLGISERYLRKLFQQHLGVAPKQYALYQQVLLAKQLLHQSSLPVHQIAALCGFHSIRRFNDAFKQQLLLSPSQIRRKKATGPSSVIELQLSYRPPLNWQGQLDFWRQRTLDGMEWVSGDAYGRTFSWPTPQGVVHGWFELSPLKAGVMRLKLHWPSQQELTSVLQRIRQLADLDANMLQIEQQLAAVFGDSLESGLRLPGLWSPFEAAVRAILGQQVSVQGARTQLNRLLAELAEPLPDDPQKKLFPTAEAISHNELLMLKVPQARRDTLKQLAATVIAEPESTPDDWLQLKGIGPWTVAYSKMRGLADPDIWLGGDLGVQKALKRHADITPEQLAPWRSYATFQLWFSLSRPALKETTE</sequence>
<dbReference type="Proteomes" id="UP000276260">
    <property type="component" value="Unassembled WGS sequence"/>
</dbReference>
<keyword evidence="8" id="KW-0804">Transcription</keyword>
<dbReference type="InterPro" id="IPR011257">
    <property type="entry name" value="DNA_glycosylase"/>
</dbReference>
<evidence type="ECO:0000259" key="10">
    <source>
        <dbReference type="PROSITE" id="PS01124"/>
    </source>
</evidence>
<feature type="domain" description="HTH araC/xylS-type" evidence="10">
    <location>
        <begin position="86"/>
        <end position="184"/>
    </location>
</feature>
<dbReference type="GO" id="GO:0005737">
    <property type="term" value="C:cytoplasm"/>
    <property type="evidence" value="ECO:0007669"/>
    <property type="project" value="TreeGrafter"/>
</dbReference>
<evidence type="ECO:0000313" key="11">
    <source>
        <dbReference type="EMBL" id="RRJ19453.1"/>
    </source>
</evidence>
<dbReference type="InterPro" id="IPR004026">
    <property type="entry name" value="Ada_DNA_repair_Zn-bd"/>
</dbReference>
<dbReference type="Pfam" id="PF12833">
    <property type="entry name" value="HTH_18"/>
    <property type="match status" value="1"/>
</dbReference>
<evidence type="ECO:0000256" key="9">
    <source>
        <dbReference type="ARBA" id="ARBA00023204"/>
    </source>
</evidence>
<dbReference type="GO" id="GO:0006285">
    <property type="term" value="P:base-excision repair, AP site formation"/>
    <property type="evidence" value="ECO:0007669"/>
    <property type="project" value="TreeGrafter"/>
</dbReference>
<dbReference type="EMBL" id="RRCF01000004">
    <property type="protein sequence ID" value="RRJ19453.1"/>
    <property type="molecule type" value="Genomic_DNA"/>
</dbReference>
<organism evidence="11 12">
    <name type="scientific">Rheinheimera mesophila</name>
    <dbReference type="NCBI Taxonomy" id="1547515"/>
    <lineage>
        <taxon>Bacteria</taxon>
        <taxon>Pseudomonadati</taxon>
        <taxon>Pseudomonadota</taxon>
        <taxon>Gammaproteobacteria</taxon>
        <taxon>Chromatiales</taxon>
        <taxon>Chromatiaceae</taxon>
        <taxon>Rheinheimera</taxon>
    </lineage>
</organism>